<evidence type="ECO:0000313" key="13">
    <source>
        <dbReference type="EMBL" id="KAF2236369.1"/>
    </source>
</evidence>
<organism evidence="13 14">
    <name type="scientific">Viridothelium virens</name>
    <name type="common">Speckled blister lichen</name>
    <name type="synonym">Trypethelium virens</name>
    <dbReference type="NCBI Taxonomy" id="1048519"/>
    <lineage>
        <taxon>Eukaryota</taxon>
        <taxon>Fungi</taxon>
        <taxon>Dikarya</taxon>
        <taxon>Ascomycota</taxon>
        <taxon>Pezizomycotina</taxon>
        <taxon>Dothideomycetes</taxon>
        <taxon>Dothideomycetes incertae sedis</taxon>
        <taxon>Trypetheliales</taxon>
        <taxon>Trypetheliaceae</taxon>
        <taxon>Viridothelium</taxon>
    </lineage>
</organism>
<accession>A0A6A6HEU2</accession>
<evidence type="ECO:0000256" key="8">
    <source>
        <dbReference type="ARBA" id="ARBA00023180"/>
    </source>
</evidence>
<dbReference type="FunFam" id="1.50.10.20:FF:000006">
    <property type="entry name" value="Mannan endo-1,6-alpha-mannosidase"/>
    <property type="match status" value="1"/>
</dbReference>
<dbReference type="GO" id="GO:0012505">
    <property type="term" value="C:endomembrane system"/>
    <property type="evidence" value="ECO:0007669"/>
    <property type="project" value="UniProtKB-SubCell"/>
</dbReference>
<keyword evidence="9 10" id="KW-0326">Glycosidase</keyword>
<evidence type="ECO:0000256" key="10">
    <source>
        <dbReference type="PIRNR" id="PIRNR016302"/>
    </source>
</evidence>
<evidence type="ECO:0000256" key="7">
    <source>
        <dbReference type="ARBA" id="ARBA00023136"/>
    </source>
</evidence>
<dbReference type="PIRSF" id="PIRSF016302">
    <property type="entry name" value="Man_a_manosd"/>
    <property type="match status" value="1"/>
</dbReference>
<evidence type="ECO:0000256" key="4">
    <source>
        <dbReference type="ARBA" id="ARBA00012350"/>
    </source>
</evidence>
<evidence type="ECO:0000256" key="2">
    <source>
        <dbReference type="ARBA" id="ARBA00004308"/>
    </source>
</evidence>
<keyword evidence="6 10" id="KW-0378">Hydrolase</keyword>
<dbReference type="GO" id="GO:0009272">
    <property type="term" value="P:fungal-type cell wall biogenesis"/>
    <property type="evidence" value="ECO:0007669"/>
    <property type="project" value="TreeGrafter"/>
</dbReference>
<comment type="similarity">
    <text evidence="3 10">Belongs to the glycosyl hydrolase 76 family.</text>
</comment>
<dbReference type="InterPro" id="IPR014480">
    <property type="entry name" value="Mannan-1_6-alpha_mannosidase"/>
</dbReference>
<dbReference type="Pfam" id="PF03663">
    <property type="entry name" value="Glyco_hydro_76"/>
    <property type="match status" value="1"/>
</dbReference>
<proteinExistence type="inferred from homology"/>
<evidence type="ECO:0000256" key="1">
    <source>
        <dbReference type="ARBA" id="ARBA00001452"/>
    </source>
</evidence>
<keyword evidence="7" id="KW-0472">Membrane</keyword>
<dbReference type="Gene3D" id="1.50.10.20">
    <property type="match status" value="1"/>
</dbReference>
<comment type="catalytic activity">
    <reaction evidence="1 10">
        <text>Random hydrolysis of (1-&gt;6)-alpha-D-mannosidic linkages in unbranched (1-&gt;6)-mannans.</text>
        <dbReference type="EC" id="3.2.1.101"/>
    </reaction>
</comment>
<feature type="region of interest" description="Disordered" evidence="11">
    <location>
        <begin position="437"/>
        <end position="459"/>
    </location>
</feature>
<dbReference type="Proteomes" id="UP000800092">
    <property type="component" value="Unassembled WGS sequence"/>
</dbReference>
<evidence type="ECO:0000256" key="11">
    <source>
        <dbReference type="SAM" id="MobiDB-lite"/>
    </source>
</evidence>
<evidence type="ECO:0000256" key="5">
    <source>
        <dbReference type="ARBA" id="ARBA00022729"/>
    </source>
</evidence>
<keyword evidence="14" id="KW-1185">Reference proteome</keyword>
<dbReference type="GO" id="GO:0008496">
    <property type="term" value="F:mannan endo-1,6-alpha-mannosidase activity"/>
    <property type="evidence" value="ECO:0007669"/>
    <property type="project" value="UniProtKB-UniRule"/>
</dbReference>
<sequence length="480" mass="50265">MLPTVSTLLLVVVAGVQRAASISLNTSDDVSIRQAAATAAKGMLSYYTNTGGSVGGQLGLLNSPYYWWESGAMWGAMLDYWKYTGDTTYQNETLTAITAQLGPANDFILQDQIFDTGNDDQAFWGVTAMTAAEYGFPDPPAPLPTWAQVASNVFNGLASRWNTTYCEGGLLWQIYASNVNGQNYKNSISNGGLFQLGARLARYTGNTTYSEWAEKAWDWTAAVGLIDPASYAVYDGTDSSQNCTSVDHDQWSYNVGMFIYGAATMYNISGTAAAPSASVATWQTRLEGLVNGTSVFVSPFSNATNVMFEVACEKEGTCNTDQFSFKGFLARWLSQSSVFAPQISDTIAPWLQTSAQAAAQSCTGLGNSSCGTKWWVEGFDGVTGAGQQMSALEVIDSLLVGSGDVPLKGGAAPSSSSSSSSVDTSTLVTWTTVVPTSSSSAGVSTTAVTPGTTSSTSTANASVMGGLASAIASMASQGNS</sequence>
<keyword evidence="8" id="KW-0325">Glycoprotein</keyword>
<dbReference type="InterPro" id="IPR005198">
    <property type="entry name" value="Glyco_hydro_76"/>
</dbReference>
<evidence type="ECO:0000256" key="9">
    <source>
        <dbReference type="ARBA" id="ARBA00023295"/>
    </source>
</evidence>
<protein>
    <recommendedName>
        <fullName evidence="4 10">Mannan endo-1,6-alpha-mannosidase</fullName>
        <ecNumber evidence="4 10">3.2.1.101</ecNumber>
    </recommendedName>
</protein>
<comment type="subcellular location">
    <subcellularLocation>
        <location evidence="2">Endomembrane system</location>
    </subcellularLocation>
</comment>
<dbReference type="PANTHER" id="PTHR12145">
    <property type="entry name" value="MANNAN ENDO-1,6-ALPHA-MANNOSIDASE DCW1"/>
    <property type="match status" value="1"/>
</dbReference>
<dbReference type="AlphaFoldDB" id="A0A6A6HEU2"/>
<dbReference type="GO" id="GO:0016052">
    <property type="term" value="P:carbohydrate catabolic process"/>
    <property type="evidence" value="ECO:0007669"/>
    <property type="project" value="InterPro"/>
</dbReference>
<dbReference type="EMBL" id="ML991785">
    <property type="protein sequence ID" value="KAF2236369.1"/>
    <property type="molecule type" value="Genomic_DNA"/>
</dbReference>
<dbReference type="SUPFAM" id="SSF48208">
    <property type="entry name" value="Six-hairpin glycosidases"/>
    <property type="match status" value="1"/>
</dbReference>
<dbReference type="EC" id="3.2.1.101" evidence="4 10"/>
<name>A0A6A6HEU2_VIRVR</name>
<dbReference type="InterPro" id="IPR008928">
    <property type="entry name" value="6-hairpin_glycosidase_sf"/>
</dbReference>
<evidence type="ECO:0000313" key="14">
    <source>
        <dbReference type="Proteomes" id="UP000800092"/>
    </source>
</evidence>
<evidence type="ECO:0000256" key="12">
    <source>
        <dbReference type="SAM" id="SignalP"/>
    </source>
</evidence>
<evidence type="ECO:0000256" key="6">
    <source>
        <dbReference type="ARBA" id="ARBA00022801"/>
    </source>
</evidence>
<keyword evidence="5 12" id="KW-0732">Signal</keyword>
<feature type="chain" id="PRO_5025638930" description="Mannan endo-1,6-alpha-mannosidase" evidence="12">
    <location>
        <begin position="22"/>
        <end position="480"/>
    </location>
</feature>
<dbReference type="PANTHER" id="PTHR12145:SF38">
    <property type="entry name" value="MANNAN ENDO-1,6-ALPHA-MANNOSIDASE"/>
    <property type="match status" value="1"/>
</dbReference>
<reference evidence="13" key="1">
    <citation type="journal article" date="2020" name="Stud. Mycol.">
        <title>101 Dothideomycetes genomes: a test case for predicting lifestyles and emergence of pathogens.</title>
        <authorList>
            <person name="Haridas S."/>
            <person name="Albert R."/>
            <person name="Binder M."/>
            <person name="Bloem J."/>
            <person name="Labutti K."/>
            <person name="Salamov A."/>
            <person name="Andreopoulos B."/>
            <person name="Baker S."/>
            <person name="Barry K."/>
            <person name="Bills G."/>
            <person name="Bluhm B."/>
            <person name="Cannon C."/>
            <person name="Castanera R."/>
            <person name="Culley D."/>
            <person name="Daum C."/>
            <person name="Ezra D."/>
            <person name="Gonzalez J."/>
            <person name="Henrissat B."/>
            <person name="Kuo A."/>
            <person name="Liang C."/>
            <person name="Lipzen A."/>
            <person name="Lutzoni F."/>
            <person name="Magnuson J."/>
            <person name="Mondo S."/>
            <person name="Nolan M."/>
            <person name="Ohm R."/>
            <person name="Pangilinan J."/>
            <person name="Park H.-J."/>
            <person name="Ramirez L."/>
            <person name="Alfaro M."/>
            <person name="Sun H."/>
            <person name="Tritt A."/>
            <person name="Yoshinaga Y."/>
            <person name="Zwiers L.-H."/>
            <person name="Turgeon B."/>
            <person name="Goodwin S."/>
            <person name="Spatafora J."/>
            <person name="Crous P."/>
            <person name="Grigoriev I."/>
        </authorList>
    </citation>
    <scope>NUCLEOTIDE SEQUENCE</scope>
    <source>
        <strain evidence="13">Tuck. ex Michener</strain>
    </source>
</reference>
<evidence type="ECO:0000256" key="3">
    <source>
        <dbReference type="ARBA" id="ARBA00009699"/>
    </source>
</evidence>
<dbReference type="OrthoDB" id="4187847at2759"/>
<gene>
    <name evidence="13" type="ORF">EV356DRAFT_530990</name>
</gene>
<feature type="signal peptide" evidence="12">
    <location>
        <begin position="1"/>
        <end position="21"/>
    </location>
</feature>